<dbReference type="GeneID" id="36567749"/>
<dbReference type="GO" id="GO:0031201">
    <property type="term" value="C:SNARE complex"/>
    <property type="evidence" value="ECO:0007669"/>
    <property type="project" value="TreeGrafter"/>
</dbReference>
<name>A0A2P7YHY3_9ASCO</name>
<evidence type="ECO:0000256" key="7">
    <source>
        <dbReference type="ARBA" id="ARBA00022927"/>
    </source>
</evidence>
<feature type="transmembrane region" description="Helical" evidence="11">
    <location>
        <begin position="221"/>
        <end position="245"/>
    </location>
</feature>
<evidence type="ECO:0000256" key="9">
    <source>
        <dbReference type="ARBA" id="ARBA00023136"/>
    </source>
</evidence>
<comment type="similarity">
    <text evidence="2">Belongs to the USE1 family.</text>
</comment>
<comment type="subcellular location">
    <subcellularLocation>
        <location evidence="1">Endoplasmic reticulum membrane</location>
        <topology evidence="1">Single-pass type IV membrane protein</topology>
    </subcellularLocation>
</comment>
<evidence type="ECO:0000256" key="5">
    <source>
        <dbReference type="ARBA" id="ARBA00022824"/>
    </source>
</evidence>
<dbReference type="VEuPathDB" id="FungiDB:C7M61_004362"/>
<gene>
    <name evidence="12" type="ORF">C7M61_004362</name>
</gene>
<evidence type="ECO:0000256" key="8">
    <source>
        <dbReference type="ARBA" id="ARBA00022989"/>
    </source>
</evidence>
<evidence type="ECO:0000256" key="2">
    <source>
        <dbReference type="ARBA" id="ARBA00007891"/>
    </source>
</evidence>
<feature type="compositionally biased region" description="Polar residues" evidence="10">
    <location>
        <begin position="89"/>
        <end position="114"/>
    </location>
</feature>
<keyword evidence="4 11" id="KW-0812">Transmembrane</keyword>
<dbReference type="GO" id="GO:0006890">
    <property type="term" value="P:retrograde vesicle-mediated transport, Golgi to endoplasmic reticulum"/>
    <property type="evidence" value="ECO:0007669"/>
    <property type="project" value="TreeGrafter"/>
</dbReference>
<keyword evidence="8 11" id="KW-1133">Transmembrane helix</keyword>
<keyword evidence="3" id="KW-0813">Transport</keyword>
<feature type="region of interest" description="Disordered" evidence="10">
    <location>
        <begin position="89"/>
        <end position="116"/>
    </location>
</feature>
<keyword evidence="5" id="KW-0256">Endoplasmic reticulum</keyword>
<organism evidence="12 13">
    <name type="scientific">Candidozyma pseudohaemuli</name>
    <dbReference type="NCBI Taxonomy" id="418784"/>
    <lineage>
        <taxon>Eukaryota</taxon>
        <taxon>Fungi</taxon>
        <taxon>Dikarya</taxon>
        <taxon>Ascomycota</taxon>
        <taxon>Saccharomycotina</taxon>
        <taxon>Pichiomycetes</taxon>
        <taxon>Metschnikowiaceae</taxon>
        <taxon>Candidozyma</taxon>
    </lineage>
</organism>
<evidence type="ECO:0008006" key="14">
    <source>
        <dbReference type="Google" id="ProtNLM"/>
    </source>
</evidence>
<evidence type="ECO:0000256" key="10">
    <source>
        <dbReference type="SAM" id="MobiDB-lite"/>
    </source>
</evidence>
<evidence type="ECO:0000313" key="12">
    <source>
        <dbReference type="EMBL" id="PSK35573.1"/>
    </source>
</evidence>
<dbReference type="AlphaFoldDB" id="A0A2P7YHY3"/>
<dbReference type="InterPro" id="IPR019150">
    <property type="entry name" value="Vesicle_transport_protein_Use1"/>
</dbReference>
<protein>
    <recommendedName>
        <fullName evidence="14">t-SNARE coiled-coil homology domain-containing protein</fullName>
    </recommendedName>
</protein>
<comment type="caution">
    <text evidence="12">The sequence shown here is derived from an EMBL/GenBank/DDBJ whole genome shotgun (WGS) entry which is preliminary data.</text>
</comment>
<dbReference type="STRING" id="418784.A0A2P7YHY3"/>
<dbReference type="PANTHER" id="PTHR13050">
    <property type="entry name" value="USE1-LIKE PROTEIN"/>
    <property type="match status" value="1"/>
</dbReference>
<dbReference type="Proteomes" id="UP000241107">
    <property type="component" value="Unassembled WGS sequence"/>
</dbReference>
<proteinExistence type="inferred from homology"/>
<dbReference type="OrthoDB" id="4008582at2759"/>
<keyword evidence="6" id="KW-0931">ER-Golgi transport</keyword>
<evidence type="ECO:0000256" key="3">
    <source>
        <dbReference type="ARBA" id="ARBA00022448"/>
    </source>
</evidence>
<evidence type="ECO:0000256" key="1">
    <source>
        <dbReference type="ARBA" id="ARBA00004163"/>
    </source>
</evidence>
<evidence type="ECO:0000256" key="11">
    <source>
        <dbReference type="SAM" id="Phobius"/>
    </source>
</evidence>
<sequence length="248" mass="27558">MSLSPSAVLLIVERHKQDLESSSSSIAADPFLQTITLQRIQNDLPHLLRALNANKGNKQHDSIQAQLNSLSALVDEQDYKIQKAIERQNAQKQSKLPQQALSVNQSSSDLTTNDNTEEDYASLRKRLLADGTSTSLDDQNKSADQMNEYHETFQEDIIKDLSGLASALKNSAFAFSSKVTDDTKVLNETSENMMKSLSLMQTVGTNLNGYLNEKSGGKISIFFLIKMMILIVVVFFIALVLINFLPKM</sequence>
<dbReference type="Pfam" id="PF09753">
    <property type="entry name" value="Use1"/>
    <property type="match status" value="1"/>
</dbReference>
<evidence type="ECO:0000256" key="4">
    <source>
        <dbReference type="ARBA" id="ARBA00022692"/>
    </source>
</evidence>
<dbReference type="RefSeq" id="XP_024712064.1">
    <property type="nucleotide sequence ID" value="XM_024859682.1"/>
</dbReference>
<accession>A0A2P7YHY3</accession>
<dbReference type="GO" id="GO:0005789">
    <property type="term" value="C:endoplasmic reticulum membrane"/>
    <property type="evidence" value="ECO:0007669"/>
    <property type="project" value="UniProtKB-SubCell"/>
</dbReference>
<keyword evidence="13" id="KW-1185">Reference proteome</keyword>
<dbReference type="EMBL" id="PYFQ01000014">
    <property type="protein sequence ID" value="PSK35573.1"/>
    <property type="molecule type" value="Genomic_DNA"/>
</dbReference>
<keyword evidence="9 11" id="KW-0472">Membrane</keyword>
<dbReference type="GO" id="GO:0005484">
    <property type="term" value="F:SNAP receptor activity"/>
    <property type="evidence" value="ECO:0007669"/>
    <property type="project" value="TreeGrafter"/>
</dbReference>
<keyword evidence="7" id="KW-0653">Protein transport</keyword>
<reference evidence="12 13" key="1">
    <citation type="submission" date="2018-03" db="EMBL/GenBank/DDBJ databases">
        <title>Candida pseudohaemulonii genome assembly and annotation.</title>
        <authorList>
            <person name="Munoz J.F."/>
            <person name="Gade L.G."/>
            <person name="Chow N.A."/>
            <person name="Litvintseva A.P."/>
            <person name="Loparev V.N."/>
            <person name="Cuomo C.A."/>
        </authorList>
    </citation>
    <scope>NUCLEOTIDE SEQUENCE [LARGE SCALE GENOMIC DNA]</scope>
    <source>
        <strain evidence="12 13">B12108</strain>
    </source>
</reference>
<evidence type="ECO:0000256" key="6">
    <source>
        <dbReference type="ARBA" id="ARBA00022892"/>
    </source>
</evidence>
<dbReference type="GO" id="GO:0015031">
    <property type="term" value="P:protein transport"/>
    <property type="evidence" value="ECO:0007669"/>
    <property type="project" value="UniProtKB-KW"/>
</dbReference>
<dbReference type="PANTHER" id="PTHR13050:SF7">
    <property type="entry name" value="VESICLE TRANSPORT PROTEIN USE1"/>
    <property type="match status" value="1"/>
</dbReference>
<evidence type="ECO:0000313" key="13">
    <source>
        <dbReference type="Proteomes" id="UP000241107"/>
    </source>
</evidence>